<dbReference type="InterPro" id="IPR006093">
    <property type="entry name" value="Oxy_OxRdtase_FAD_BS"/>
</dbReference>
<dbReference type="InterPro" id="IPR036318">
    <property type="entry name" value="FAD-bd_PCMH-like_sf"/>
</dbReference>
<evidence type="ECO:0000259" key="6">
    <source>
        <dbReference type="PROSITE" id="PS51387"/>
    </source>
</evidence>
<evidence type="ECO:0000256" key="1">
    <source>
        <dbReference type="ARBA" id="ARBA00001974"/>
    </source>
</evidence>
<organism evidence="7 8">
    <name type="scientific">Asanoa hainanensis</name>
    <dbReference type="NCBI Taxonomy" id="560556"/>
    <lineage>
        <taxon>Bacteria</taxon>
        <taxon>Bacillati</taxon>
        <taxon>Actinomycetota</taxon>
        <taxon>Actinomycetes</taxon>
        <taxon>Micromonosporales</taxon>
        <taxon>Micromonosporaceae</taxon>
        <taxon>Asanoa</taxon>
    </lineage>
</organism>
<feature type="domain" description="FAD-binding PCMH-type" evidence="6">
    <location>
        <begin position="29"/>
        <end position="200"/>
    </location>
</feature>
<evidence type="ECO:0000256" key="2">
    <source>
        <dbReference type="ARBA" id="ARBA00005466"/>
    </source>
</evidence>
<dbReference type="InterPro" id="IPR016166">
    <property type="entry name" value="FAD-bd_PCMH"/>
</dbReference>
<dbReference type="SUPFAM" id="SSF56176">
    <property type="entry name" value="FAD-binding/transporter-associated domain-like"/>
    <property type="match status" value="1"/>
</dbReference>
<dbReference type="PROSITE" id="PS51387">
    <property type="entry name" value="FAD_PCMH"/>
    <property type="match status" value="1"/>
</dbReference>
<evidence type="ECO:0000313" key="7">
    <source>
        <dbReference type="EMBL" id="SNT63158.1"/>
    </source>
</evidence>
<dbReference type="PANTHER" id="PTHR42973:SF39">
    <property type="entry name" value="FAD-BINDING PCMH-TYPE DOMAIN-CONTAINING PROTEIN"/>
    <property type="match status" value="1"/>
</dbReference>
<dbReference type="Gene3D" id="3.30.465.10">
    <property type="match status" value="1"/>
</dbReference>
<dbReference type="AlphaFoldDB" id="A0A239P9C2"/>
<reference evidence="7 8" key="1">
    <citation type="submission" date="2017-06" db="EMBL/GenBank/DDBJ databases">
        <authorList>
            <person name="Kim H.J."/>
            <person name="Triplett B.A."/>
        </authorList>
    </citation>
    <scope>NUCLEOTIDE SEQUENCE [LARGE SCALE GENOMIC DNA]</scope>
    <source>
        <strain evidence="7 8">CGMCC 4.5593</strain>
    </source>
</reference>
<name>A0A239P9C2_9ACTN</name>
<dbReference type="EMBL" id="FZPH01000015">
    <property type="protein sequence ID" value="SNT63158.1"/>
    <property type="molecule type" value="Genomic_DNA"/>
</dbReference>
<keyword evidence="8" id="KW-1185">Reference proteome</keyword>
<dbReference type="Pfam" id="PF01565">
    <property type="entry name" value="FAD_binding_4"/>
    <property type="match status" value="1"/>
</dbReference>
<dbReference type="Gene3D" id="3.30.43.10">
    <property type="entry name" value="Uridine Diphospho-n-acetylenolpyruvylglucosamine Reductase, domain 2"/>
    <property type="match status" value="1"/>
</dbReference>
<comment type="similarity">
    <text evidence="2">Belongs to the oxygen-dependent FAD-linked oxidoreductase family.</text>
</comment>
<evidence type="ECO:0000313" key="8">
    <source>
        <dbReference type="Proteomes" id="UP000198362"/>
    </source>
</evidence>
<accession>A0A239P9C2</accession>
<keyword evidence="5" id="KW-0560">Oxidoreductase</keyword>
<dbReference type="Proteomes" id="UP000198362">
    <property type="component" value="Unassembled WGS sequence"/>
</dbReference>
<dbReference type="OrthoDB" id="9775082at2"/>
<proteinExistence type="inferred from homology"/>
<sequence length="447" mass="46913">MLRLPDHLERFLIEPDDPAYARVSSTYTTKARPAGVLFPRGDQDIADALAAVADTSLPLSIRSGGHGLSGRSTNDGGLVIDLSQLDQIEVVDRDRHLVRIGPGARWGTVAERLATEGLVISSGDHGNVGVGGSATGGGVGWLARGYGLTIDHVRAAELITVDGRRLRVTDTTEGDLFWALRGAGAGIGVITAYEIEAMPLTGVGVAGLTYLVEPHGQTLAAWAAALSRSPRELSAMANLMMQGDNLVLSVTAVVASSHEDVIRDALAPLLAAGPVHAQTQVVPYDALVSPAHQHANVGQQAATATSAALRELDEDAARALARAARSRHRPLIQFRSLDGAVRDVDPDATAFHHRSHQFLVAGVVFGSHRDAALADAWGPVAALADGAYPGFESRGDADSFRRAYPGQTGQRVSATWQRMDPRGLIRPITCAPAAVRGRGSAGRPARG</sequence>
<keyword evidence="3" id="KW-0285">Flavoprotein</keyword>
<protein>
    <submittedName>
        <fullName evidence="7">FAD/FMN-containing dehydrogenase</fullName>
    </submittedName>
</protein>
<dbReference type="GO" id="GO:0071949">
    <property type="term" value="F:FAD binding"/>
    <property type="evidence" value="ECO:0007669"/>
    <property type="project" value="InterPro"/>
</dbReference>
<evidence type="ECO:0000256" key="4">
    <source>
        <dbReference type="ARBA" id="ARBA00022827"/>
    </source>
</evidence>
<evidence type="ECO:0000256" key="3">
    <source>
        <dbReference type="ARBA" id="ARBA00022630"/>
    </source>
</evidence>
<dbReference type="GO" id="GO:0016491">
    <property type="term" value="F:oxidoreductase activity"/>
    <property type="evidence" value="ECO:0007669"/>
    <property type="project" value="UniProtKB-KW"/>
</dbReference>
<evidence type="ECO:0000256" key="5">
    <source>
        <dbReference type="ARBA" id="ARBA00023002"/>
    </source>
</evidence>
<dbReference type="InterPro" id="IPR050416">
    <property type="entry name" value="FAD-linked_Oxidoreductase"/>
</dbReference>
<dbReference type="PANTHER" id="PTHR42973">
    <property type="entry name" value="BINDING OXIDOREDUCTASE, PUTATIVE (AFU_ORTHOLOGUE AFUA_1G17690)-RELATED"/>
    <property type="match status" value="1"/>
</dbReference>
<dbReference type="InterPro" id="IPR016167">
    <property type="entry name" value="FAD-bd_PCMH_sub1"/>
</dbReference>
<dbReference type="PROSITE" id="PS00862">
    <property type="entry name" value="OX2_COVAL_FAD"/>
    <property type="match status" value="1"/>
</dbReference>
<dbReference type="RefSeq" id="WP_089253987.1">
    <property type="nucleotide sequence ID" value="NZ_FZPH01000015.1"/>
</dbReference>
<keyword evidence="4" id="KW-0274">FAD</keyword>
<dbReference type="InterPro" id="IPR006094">
    <property type="entry name" value="Oxid_FAD_bind_N"/>
</dbReference>
<comment type="cofactor">
    <cofactor evidence="1">
        <name>FAD</name>
        <dbReference type="ChEBI" id="CHEBI:57692"/>
    </cofactor>
</comment>
<dbReference type="InterPro" id="IPR016169">
    <property type="entry name" value="FAD-bd_PCMH_sub2"/>
</dbReference>
<dbReference type="Gene3D" id="3.40.462.20">
    <property type="match status" value="1"/>
</dbReference>
<gene>
    <name evidence="7" type="ORF">SAMN05421812_11512</name>
</gene>